<dbReference type="EMBL" id="JAEAOA010001385">
    <property type="protein sequence ID" value="KAK3583770.1"/>
    <property type="molecule type" value="Genomic_DNA"/>
</dbReference>
<feature type="signal peptide" evidence="1">
    <location>
        <begin position="1"/>
        <end position="20"/>
    </location>
</feature>
<accession>A0AAE0VP24</accession>
<keyword evidence="1" id="KW-0732">Signal</keyword>
<gene>
    <name evidence="2" type="ORF">CHS0354_022807</name>
</gene>
<keyword evidence="3" id="KW-1185">Reference proteome</keyword>
<reference evidence="2" key="3">
    <citation type="submission" date="2023-05" db="EMBL/GenBank/DDBJ databases">
        <authorList>
            <person name="Smith C.H."/>
        </authorList>
    </citation>
    <scope>NUCLEOTIDE SEQUENCE</scope>
    <source>
        <strain evidence="2">CHS0354</strain>
        <tissue evidence="2">Mantle</tissue>
    </source>
</reference>
<protein>
    <submittedName>
        <fullName evidence="2">Uncharacterized protein</fullName>
    </submittedName>
</protein>
<feature type="chain" id="PRO_5042281671" evidence="1">
    <location>
        <begin position="21"/>
        <end position="128"/>
    </location>
</feature>
<comment type="caution">
    <text evidence="2">The sequence shown here is derived from an EMBL/GenBank/DDBJ whole genome shotgun (WGS) entry which is preliminary data.</text>
</comment>
<name>A0AAE0VP24_9BIVA</name>
<dbReference type="Proteomes" id="UP001195483">
    <property type="component" value="Unassembled WGS sequence"/>
</dbReference>
<reference evidence="2" key="2">
    <citation type="journal article" date="2021" name="Genome Biol. Evol.">
        <title>Developing a high-quality reference genome for a parasitic bivalve with doubly uniparental inheritance (Bivalvia: Unionida).</title>
        <authorList>
            <person name="Smith C.H."/>
        </authorList>
    </citation>
    <scope>NUCLEOTIDE SEQUENCE</scope>
    <source>
        <strain evidence="2">CHS0354</strain>
        <tissue evidence="2">Mantle</tissue>
    </source>
</reference>
<evidence type="ECO:0000313" key="3">
    <source>
        <dbReference type="Proteomes" id="UP001195483"/>
    </source>
</evidence>
<evidence type="ECO:0000256" key="1">
    <source>
        <dbReference type="SAM" id="SignalP"/>
    </source>
</evidence>
<reference evidence="2" key="1">
    <citation type="journal article" date="2021" name="Genome Biol. Evol.">
        <title>A High-Quality Reference Genome for a Parasitic Bivalve with Doubly Uniparental Inheritance (Bivalvia: Unionida).</title>
        <authorList>
            <person name="Smith C.H."/>
        </authorList>
    </citation>
    <scope>NUCLEOTIDE SEQUENCE</scope>
    <source>
        <strain evidence="2">CHS0354</strain>
    </source>
</reference>
<dbReference type="AlphaFoldDB" id="A0AAE0VP24"/>
<evidence type="ECO:0000313" key="2">
    <source>
        <dbReference type="EMBL" id="KAK3583770.1"/>
    </source>
</evidence>
<sequence>MAKQCWIVVICLMFVRAVHGDEDVYRWNTCVPPIDAGTGAVDPVAMAAVSSDILCAYCQRIGDLACIRRWCARAFAFNLAAFAPVSSVTTALETYYRRPLYPTRWPYINICPPYSNYYISDSASSPIL</sequence>
<proteinExistence type="predicted"/>
<organism evidence="2 3">
    <name type="scientific">Potamilus streckersoni</name>
    <dbReference type="NCBI Taxonomy" id="2493646"/>
    <lineage>
        <taxon>Eukaryota</taxon>
        <taxon>Metazoa</taxon>
        <taxon>Spiralia</taxon>
        <taxon>Lophotrochozoa</taxon>
        <taxon>Mollusca</taxon>
        <taxon>Bivalvia</taxon>
        <taxon>Autobranchia</taxon>
        <taxon>Heteroconchia</taxon>
        <taxon>Palaeoheterodonta</taxon>
        <taxon>Unionida</taxon>
        <taxon>Unionoidea</taxon>
        <taxon>Unionidae</taxon>
        <taxon>Ambleminae</taxon>
        <taxon>Lampsilini</taxon>
        <taxon>Potamilus</taxon>
    </lineage>
</organism>